<feature type="compositionally biased region" description="Low complexity" evidence="1">
    <location>
        <begin position="157"/>
        <end position="190"/>
    </location>
</feature>
<dbReference type="RefSeq" id="WP_378517271.1">
    <property type="nucleotide sequence ID" value="NZ_CBCSDI010000006.1"/>
</dbReference>
<keyword evidence="2" id="KW-0812">Transmembrane</keyword>
<evidence type="ECO:0000256" key="1">
    <source>
        <dbReference type="SAM" id="MobiDB-lite"/>
    </source>
</evidence>
<name>A0ABV6DXY9_9ACTN</name>
<accession>A0ABV6DXY9</accession>
<protein>
    <recommendedName>
        <fullName evidence="5">DUF4430 domain-containing protein</fullName>
    </recommendedName>
</protein>
<evidence type="ECO:0008006" key="5">
    <source>
        <dbReference type="Google" id="ProtNLM"/>
    </source>
</evidence>
<feature type="transmembrane region" description="Helical" evidence="2">
    <location>
        <begin position="310"/>
        <end position="330"/>
    </location>
</feature>
<keyword evidence="2" id="KW-1133">Transmembrane helix</keyword>
<feature type="region of interest" description="Disordered" evidence="1">
    <location>
        <begin position="151"/>
        <end position="304"/>
    </location>
</feature>
<feature type="compositionally biased region" description="Low complexity" evidence="1">
    <location>
        <begin position="216"/>
        <end position="236"/>
    </location>
</feature>
<dbReference type="EMBL" id="JBHLXH010000001">
    <property type="protein sequence ID" value="MFC0221591.1"/>
    <property type="molecule type" value="Genomic_DNA"/>
</dbReference>
<evidence type="ECO:0000256" key="2">
    <source>
        <dbReference type="SAM" id="Phobius"/>
    </source>
</evidence>
<evidence type="ECO:0000313" key="3">
    <source>
        <dbReference type="EMBL" id="MFC0221591.1"/>
    </source>
</evidence>
<organism evidence="3 4">
    <name type="scientific">Nocardioides zeicaulis</name>
    <dbReference type="NCBI Taxonomy" id="1776857"/>
    <lineage>
        <taxon>Bacteria</taxon>
        <taxon>Bacillati</taxon>
        <taxon>Actinomycetota</taxon>
        <taxon>Actinomycetes</taxon>
        <taxon>Propionibacteriales</taxon>
        <taxon>Nocardioidaceae</taxon>
        <taxon>Nocardioides</taxon>
    </lineage>
</organism>
<gene>
    <name evidence="3" type="ORF">ACFFJG_03775</name>
</gene>
<feature type="compositionally biased region" description="Basic residues" evidence="1">
    <location>
        <begin position="248"/>
        <end position="258"/>
    </location>
</feature>
<reference evidence="3 4" key="1">
    <citation type="submission" date="2024-09" db="EMBL/GenBank/DDBJ databases">
        <authorList>
            <person name="Sun Q."/>
            <person name="Mori K."/>
        </authorList>
    </citation>
    <scope>NUCLEOTIDE SEQUENCE [LARGE SCALE GENOMIC DNA]</scope>
    <source>
        <strain evidence="3 4">CCM 8654</strain>
    </source>
</reference>
<evidence type="ECO:0000313" key="4">
    <source>
        <dbReference type="Proteomes" id="UP001589698"/>
    </source>
</evidence>
<sequence length="339" mass="31910">MRPGAPGGRPARVAARASLVALVLAGGVAGSLDGGRPAEAATCTSAGGVSVVVDYRELGGSTATACATDGGGESAAAVFASVGVDLTYAARQPGFVCRVEGVPTSDPCVNTSPTNAYWGLWWSDGSSGSWTYSSSGVGSLTVPAGGSVAWSWQQDRGGSPAAPAVAPPVGLASPSATPTPSQSPSATPSTGGNGGSGGGSGAGGGNGGGQTGGTTAGASPSASPSATTSASPSATPEQDPSASASPRPKARTKAKPGKAGKAGTEDPSASADPTGAPTDEAGDGPSGDASQGVPTGAGASADEPARVPAAVTWGIVALLALALAGSAVVARRRRGTGTQ</sequence>
<proteinExistence type="predicted"/>
<comment type="caution">
    <text evidence="3">The sequence shown here is derived from an EMBL/GenBank/DDBJ whole genome shotgun (WGS) entry which is preliminary data.</text>
</comment>
<dbReference type="Proteomes" id="UP001589698">
    <property type="component" value="Unassembled WGS sequence"/>
</dbReference>
<keyword evidence="4" id="KW-1185">Reference proteome</keyword>
<feature type="compositionally biased region" description="Gly residues" evidence="1">
    <location>
        <begin position="191"/>
        <end position="215"/>
    </location>
</feature>
<keyword evidence="2" id="KW-0472">Membrane</keyword>